<protein>
    <recommendedName>
        <fullName evidence="5">Pentatricopeptide repeat-containing protein</fullName>
    </recommendedName>
</protein>
<feature type="repeat" description="PPR" evidence="2">
    <location>
        <begin position="18"/>
        <end position="52"/>
    </location>
</feature>
<evidence type="ECO:0000313" key="4">
    <source>
        <dbReference type="Proteomes" id="UP000631114"/>
    </source>
</evidence>
<evidence type="ECO:0000256" key="1">
    <source>
        <dbReference type="ARBA" id="ARBA00022737"/>
    </source>
</evidence>
<name>A0A835M0U3_9MAGN</name>
<organism evidence="3 4">
    <name type="scientific">Coptis chinensis</name>
    <dbReference type="NCBI Taxonomy" id="261450"/>
    <lineage>
        <taxon>Eukaryota</taxon>
        <taxon>Viridiplantae</taxon>
        <taxon>Streptophyta</taxon>
        <taxon>Embryophyta</taxon>
        <taxon>Tracheophyta</taxon>
        <taxon>Spermatophyta</taxon>
        <taxon>Magnoliopsida</taxon>
        <taxon>Ranunculales</taxon>
        <taxon>Ranunculaceae</taxon>
        <taxon>Coptidoideae</taxon>
        <taxon>Coptis</taxon>
    </lineage>
</organism>
<dbReference type="InterPro" id="IPR002885">
    <property type="entry name" value="PPR_rpt"/>
</dbReference>
<evidence type="ECO:0000256" key="2">
    <source>
        <dbReference type="PROSITE-ProRule" id="PRU00708"/>
    </source>
</evidence>
<dbReference type="InterPro" id="IPR046960">
    <property type="entry name" value="PPR_At4g14850-like_plant"/>
</dbReference>
<reference evidence="3 4" key="1">
    <citation type="submission" date="2020-10" db="EMBL/GenBank/DDBJ databases">
        <title>The Coptis chinensis genome and diversification of protoberbering-type alkaloids.</title>
        <authorList>
            <person name="Wang B."/>
            <person name="Shu S."/>
            <person name="Song C."/>
            <person name="Liu Y."/>
        </authorList>
    </citation>
    <scope>NUCLEOTIDE SEQUENCE [LARGE SCALE GENOMIC DNA]</scope>
    <source>
        <strain evidence="3">HL-2020</strain>
        <tissue evidence="3">Leaf</tissue>
    </source>
</reference>
<dbReference type="PANTHER" id="PTHR47926:SF464">
    <property type="entry name" value="DYW DOMAIN-CONTAINING PROTEIN"/>
    <property type="match status" value="1"/>
</dbReference>
<keyword evidence="1" id="KW-0677">Repeat</keyword>
<evidence type="ECO:0008006" key="5">
    <source>
        <dbReference type="Google" id="ProtNLM"/>
    </source>
</evidence>
<dbReference type="Proteomes" id="UP000631114">
    <property type="component" value="Unassembled WGS sequence"/>
</dbReference>
<dbReference type="OrthoDB" id="1912849at2759"/>
<sequence>MPSFQDAVKAFNEIAERDEVCYSAIIVGLAQNSQPTRALSLFADMVSSNVGSTMYSVSGTLRAAADLAALEQCRIIHAHAFVAGHTEVVVGTALVDGICATREYEFSENCFLAILTACRNAGLVVEAEKWPICMISDYEVEPGLEHYTCVVGALARAGRLRDAE</sequence>
<dbReference type="GO" id="GO:0003723">
    <property type="term" value="F:RNA binding"/>
    <property type="evidence" value="ECO:0007669"/>
    <property type="project" value="InterPro"/>
</dbReference>
<comment type="caution">
    <text evidence="3">The sequence shown here is derived from an EMBL/GenBank/DDBJ whole genome shotgun (WGS) entry which is preliminary data.</text>
</comment>
<dbReference type="AlphaFoldDB" id="A0A835M0U3"/>
<dbReference type="PROSITE" id="PS51375">
    <property type="entry name" value="PPR"/>
    <property type="match status" value="1"/>
</dbReference>
<dbReference type="PANTHER" id="PTHR47926">
    <property type="entry name" value="PENTATRICOPEPTIDE REPEAT-CONTAINING PROTEIN"/>
    <property type="match status" value="1"/>
</dbReference>
<accession>A0A835M0U3</accession>
<evidence type="ECO:0000313" key="3">
    <source>
        <dbReference type="EMBL" id="KAF9612202.1"/>
    </source>
</evidence>
<dbReference type="GO" id="GO:0009451">
    <property type="term" value="P:RNA modification"/>
    <property type="evidence" value="ECO:0007669"/>
    <property type="project" value="InterPro"/>
</dbReference>
<gene>
    <name evidence="3" type="ORF">IFM89_038615</name>
</gene>
<dbReference type="InterPro" id="IPR011990">
    <property type="entry name" value="TPR-like_helical_dom_sf"/>
</dbReference>
<keyword evidence="4" id="KW-1185">Reference proteome</keyword>
<dbReference type="EMBL" id="JADFTS010000004">
    <property type="protein sequence ID" value="KAF9612202.1"/>
    <property type="molecule type" value="Genomic_DNA"/>
</dbReference>
<dbReference type="NCBIfam" id="TIGR00756">
    <property type="entry name" value="PPR"/>
    <property type="match status" value="1"/>
</dbReference>
<proteinExistence type="predicted"/>
<dbReference type="Pfam" id="PF01535">
    <property type="entry name" value="PPR"/>
    <property type="match status" value="2"/>
</dbReference>
<dbReference type="Gene3D" id="1.25.40.10">
    <property type="entry name" value="Tetratricopeptide repeat domain"/>
    <property type="match status" value="2"/>
</dbReference>